<accession>A0ABD3FTP0</accession>
<dbReference type="Proteomes" id="UP001632037">
    <property type="component" value="Unassembled WGS sequence"/>
</dbReference>
<reference evidence="2 3" key="1">
    <citation type="submission" date="2024-09" db="EMBL/GenBank/DDBJ databases">
        <title>Genome sequencing and assembly of Phytophthora oleae, isolate VK10A, causative agent of rot of olive drupes.</title>
        <authorList>
            <person name="Conti Taguali S."/>
            <person name="Riolo M."/>
            <person name="La Spada F."/>
            <person name="Cacciola S.O."/>
            <person name="Dionisio G."/>
        </authorList>
    </citation>
    <scope>NUCLEOTIDE SEQUENCE [LARGE SCALE GENOMIC DNA]</scope>
    <source>
        <strain evidence="2 3">VK10A</strain>
    </source>
</reference>
<evidence type="ECO:0000313" key="2">
    <source>
        <dbReference type="EMBL" id="KAL3669080.1"/>
    </source>
</evidence>
<evidence type="ECO:0008006" key="4">
    <source>
        <dbReference type="Google" id="ProtNLM"/>
    </source>
</evidence>
<name>A0ABD3FTP0_9STRA</name>
<proteinExistence type="predicted"/>
<feature type="region of interest" description="Disordered" evidence="1">
    <location>
        <begin position="1"/>
        <end position="104"/>
    </location>
</feature>
<dbReference type="EMBL" id="JBIMZQ010000009">
    <property type="protein sequence ID" value="KAL3669080.1"/>
    <property type="molecule type" value="Genomic_DNA"/>
</dbReference>
<evidence type="ECO:0000313" key="3">
    <source>
        <dbReference type="Proteomes" id="UP001632037"/>
    </source>
</evidence>
<dbReference type="AlphaFoldDB" id="A0ABD3FTP0"/>
<feature type="compositionally biased region" description="Polar residues" evidence="1">
    <location>
        <begin position="79"/>
        <end position="93"/>
    </location>
</feature>
<protein>
    <recommendedName>
        <fullName evidence="4">BZIP domain-containing protein</fullName>
    </recommendedName>
</protein>
<keyword evidence="3" id="KW-1185">Reference proteome</keyword>
<evidence type="ECO:0000256" key="1">
    <source>
        <dbReference type="SAM" id="MobiDB-lite"/>
    </source>
</evidence>
<sequence>MVGPLFQRARPFQGIEDFHKSTDQTAFIVESSRQYDRSARSATKRTSRYSQNESKQRSPEPESVEPGYFQAFFNDSGEHSPQSDPQIDPQGTENPRKSARRREQCRVNQARYRHRQHQKEKQFTECVRELREEIPLLELQRSRLICGVKLSVSDVVVEYFHLFRYGVSVGHFALNAKSSRRNIIQCPQTQQQLVFLRSSMAQDVDLGDRRGLEALMDTWSQYSLCFEDVYFQLENMEEVVKNLVVVSASLSLIVTEATLRFVFPELGGRELGEKLLGRRLKLPCSIWFQWDEAASLVTRLEASVDFLLPLSEMLNSLADAAFVLSHSRIRHGGAIEEFVTRRKQYKKN</sequence>
<gene>
    <name evidence="2" type="ORF">V7S43_005464</name>
</gene>
<comment type="caution">
    <text evidence="2">The sequence shown here is derived from an EMBL/GenBank/DDBJ whole genome shotgun (WGS) entry which is preliminary data.</text>
</comment>
<organism evidence="2 3">
    <name type="scientific">Phytophthora oleae</name>
    <dbReference type="NCBI Taxonomy" id="2107226"/>
    <lineage>
        <taxon>Eukaryota</taxon>
        <taxon>Sar</taxon>
        <taxon>Stramenopiles</taxon>
        <taxon>Oomycota</taxon>
        <taxon>Peronosporomycetes</taxon>
        <taxon>Peronosporales</taxon>
        <taxon>Peronosporaceae</taxon>
        <taxon>Phytophthora</taxon>
    </lineage>
</organism>